<dbReference type="InterPro" id="IPR011004">
    <property type="entry name" value="Trimer_LpxA-like_sf"/>
</dbReference>
<proteinExistence type="inferred from homology"/>
<dbReference type="KEGG" id="plon:Pla110_25780"/>
<keyword evidence="3" id="KW-1185">Reference proteome</keyword>
<keyword evidence="2" id="KW-0808">Transferase</keyword>
<organism evidence="2 3">
    <name type="scientific">Polystyrenella longa</name>
    <dbReference type="NCBI Taxonomy" id="2528007"/>
    <lineage>
        <taxon>Bacteria</taxon>
        <taxon>Pseudomonadati</taxon>
        <taxon>Planctomycetota</taxon>
        <taxon>Planctomycetia</taxon>
        <taxon>Planctomycetales</taxon>
        <taxon>Planctomycetaceae</taxon>
        <taxon>Polystyrenella</taxon>
    </lineage>
</organism>
<evidence type="ECO:0000256" key="1">
    <source>
        <dbReference type="ARBA" id="ARBA00007274"/>
    </source>
</evidence>
<dbReference type="Gene3D" id="2.160.10.10">
    <property type="entry name" value="Hexapeptide repeat proteins"/>
    <property type="match status" value="1"/>
</dbReference>
<sequence length="300" mass="32771">MKPHRLLTLNNVIARIEPVASALELHGESYQTGVAQTSFCDTDHQNSVALATNHGWLKLAVDNDAVSLILTTPRIARLKSNNFPKPLLLCDNLEEVFYYLHNQALHETTFVSPAVERHQEIAPSVNVHPSAVLEGEIVIAENVQVGPFCFLQGPLFIGGRYSSTRFLFHWKRWVVNKKSQRSHQQVKHFGGVRIGANCQIFSGTRIAKSAIFQSDTVLEDEVSCGEEVVIGHDARIQSESIVAAAAAISGKACIGPSCWIGAGSLIADSVQVGHHSSVKEGGGCHSVHGTSLHRLRKYRT</sequence>
<dbReference type="RefSeq" id="WP_144996078.1">
    <property type="nucleotide sequence ID" value="NZ_CP036281.1"/>
</dbReference>
<protein>
    <submittedName>
        <fullName evidence="2">UDP-3-O-acylglucosamine N-acyltransferase</fullName>
        <ecNumber evidence="2">2.3.1.-</ecNumber>
    </submittedName>
</protein>
<dbReference type="InterPro" id="IPR050179">
    <property type="entry name" value="Trans_hexapeptide_repeat"/>
</dbReference>
<gene>
    <name evidence="2" type="primary">lpxD_2</name>
    <name evidence="2" type="ORF">Pla110_25780</name>
</gene>
<comment type="similarity">
    <text evidence="1">Belongs to the transferase hexapeptide repeat family.</text>
</comment>
<evidence type="ECO:0000313" key="2">
    <source>
        <dbReference type="EMBL" id="QDU80842.1"/>
    </source>
</evidence>
<name>A0A518CNN9_9PLAN</name>
<reference evidence="2 3" key="1">
    <citation type="submission" date="2019-02" db="EMBL/GenBank/DDBJ databases">
        <title>Deep-cultivation of Planctomycetes and their phenomic and genomic characterization uncovers novel biology.</title>
        <authorList>
            <person name="Wiegand S."/>
            <person name="Jogler M."/>
            <person name="Boedeker C."/>
            <person name="Pinto D."/>
            <person name="Vollmers J."/>
            <person name="Rivas-Marin E."/>
            <person name="Kohn T."/>
            <person name="Peeters S.H."/>
            <person name="Heuer A."/>
            <person name="Rast P."/>
            <person name="Oberbeckmann S."/>
            <person name="Bunk B."/>
            <person name="Jeske O."/>
            <person name="Meyerdierks A."/>
            <person name="Storesund J.E."/>
            <person name="Kallscheuer N."/>
            <person name="Luecker S."/>
            <person name="Lage O.M."/>
            <person name="Pohl T."/>
            <person name="Merkel B.J."/>
            <person name="Hornburger P."/>
            <person name="Mueller R.-W."/>
            <person name="Bruemmer F."/>
            <person name="Labrenz M."/>
            <person name="Spormann A.M."/>
            <person name="Op den Camp H."/>
            <person name="Overmann J."/>
            <person name="Amann R."/>
            <person name="Jetten M.S.M."/>
            <person name="Mascher T."/>
            <person name="Medema M.H."/>
            <person name="Devos D.P."/>
            <person name="Kaster A.-K."/>
            <person name="Ovreas L."/>
            <person name="Rohde M."/>
            <person name="Galperin M.Y."/>
            <person name="Jogler C."/>
        </authorList>
    </citation>
    <scope>NUCLEOTIDE SEQUENCE [LARGE SCALE GENOMIC DNA]</scope>
    <source>
        <strain evidence="2 3">Pla110</strain>
    </source>
</reference>
<dbReference type="AlphaFoldDB" id="A0A518CNN9"/>
<dbReference type="EC" id="2.3.1.-" evidence="2"/>
<dbReference type="GO" id="GO:0016746">
    <property type="term" value="F:acyltransferase activity"/>
    <property type="evidence" value="ECO:0007669"/>
    <property type="project" value="UniProtKB-KW"/>
</dbReference>
<keyword evidence="2" id="KW-0012">Acyltransferase</keyword>
<accession>A0A518CNN9</accession>
<evidence type="ECO:0000313" key="3">
    <source>
        <dbReference type="Proteomes" id="UP000317178"/>
    </source>
</evidence>
<dbReference type="PANTHER" id="PTHR43300">
    <property type="entry name" value="ACETYLTRANSFERASE"/>
    <property type="match status" value="1"/>
</dbReference>
<dbReference type="Proteomes" id="UP000317178">
    <property type="component" value="Chromosome"/>
</dbReference>
<dbReference type="OrthoDB" id="234332at2"/>
<dbReference type="SUPFAM" id="SSF51161">
    <property type="entry name" value="Trimeric LpxA-like enzymes"/>
    <property type="match status" value="1"/>
</dbReference>
<dbReference type="EMBL" id="CP036281">
    <property type="protein sequence ID" value="QDU80842.1"/>
    <property type="molecule type" value="Genomic_DNA"/>
</dbReference>